<organism evidence="2 3">
    <name type="scientific">Amycolatopsis cihanbeyliensis</name>
    <dbReference type="NCBI Taxonomy" id="1128664"/>
    <lineage>
        <taxon>Bacteria</taxon>
        <taxon>Bacillati</taxon>
        <taxon>Actinomycetota</taxon>
        <taxon>Actinomycetes</taxon>
        <taxon>Pseudonocardiales</taxon>
        <taxon>Pseudonocardiaceae</taxon>
        <taxon>Amycolatopsis</taxon>
    </lineage>
</organism>
<dbReference type="AlphaFoldDB" id="A0A542DJW0"/>
<evidence type="ECO:0000256" key="1">
    <source>
        <dbReference type="SAM" id="MobiDB-lite"/>
    </source>
</evidence>
<reference evidence="2 3" key="1">
    <citation type="submission" date="2019-06" db="EMBL/GenBank/DDBJ databases">
        <title>Sequencing the genomes of 1000 actinobacteria strains.</title>
        <authorList>
            <person name="Klenk H.-P."/>
        </authorList>
    </citation>
    <scope>NUCLEOTIDE SEQUENCE [LARGE SCALE GENOMIC DNA]</scope>
    <source>
        <strain evidence="2 3">DSM 45679</strain>
    </source>
</reference>
<evidence type="ECO:0000313" key="3">
    <source>
        <dbReference type="Proteomes" id="UP000320876"/>
    </source>
</evidence>
<feature type="compositionally biased region" description="Low complexity" evidence="1">
    <location>
        <begin position="201"/>
        <end position="233"/>
    </location>
</feature>
<feature type="compositionally biased region" description="Basic and acidic residues" evidence="1">
    <location>
        <begin position="177"/>
        <end position="194"/>
    </location>
</feature>
<feature type="region of interest" description="Disordered" evidence="1">
    <location>
        <begin position="156"/>
        <end position="233"/>
    </location>
</feature>
<sequence>MATAKDGKTTKTTEQTGVNAALEQVRTPLLAALGAGNLASQAVVDAVGKARERVTEGSESARKTFEDLPNEVESLRGKLDPAELRKLIDEYTDAAVKLYNKLTESGEQAWDKIAAQPQVKRAIEQLEEALNTAGDRVEDVAGETRERVDEVLARVTKRTRSSGEQAARTVQEVAGEVAERIEDAGEDLAHETRSATRKAANKTAKATSTPRGGSTSSSTTKKSTNGSSGSKSS</sequence>
<evidence type="ECO:0000313" key="2">
    <source>
        <dbReference type="EMBL" id="TQJ03388.1"/>
    </source>
</evidence>
<name>A0A542DJW0_AMYCI</name>
<dbReference type="OrthoDB" id="5189864at2"/>
<dbReference type="SUPFAM" id="SSF47857">
    <property type="entry name" value="Apolipophorin-III"/>
    <property type="match status" value="1"/>
</dbReference>
<gene>
    <name evidence="2" type="ORF">FB471_3144</name>
</gene>
<protein>
    <submittedName>
        <fullName evidence="2">Heparin binding hemagglutinin HbhA</fullName>
    </submittedName>
</protein>
<dbReference type="Proteomes" id="UP000320876">
    <property type="component" value="Unassembled WGS sequence"/>
</dbReference>
<comment type="caution">
    <text evidence="2">The sequence shown here is derived from an EMBL/GenBank/DDBJ whole genome shotgun (WGS) entry which is preliminary data.</text>
</comment>
<accession>A0A542DJW0</accession>
<dbReference type="Gene3D" id="1.20.120.20">
    <property type="entry name" value="Apolipoprotein"/>
    <property type="match status" value="1"/>
</dbReference>
<dbReference type="EMBL" id="VFML01000001">
    <property type="protein sequence ID" value="TQJ03388.1"/>
    <property type="molecule type" value="Genomic_DNA"/>
</dbReference>
<keyword evidence="3" id="KW-1185">Reference proteome</keyword>
<proteinExistence type="predicted"/>